<feature type="domain" description="Thioredoxin" evidence="7">
    <location>
        <begin position="23"/>
        <end position="154"/>
    </location>
</feature>
<keyword evidence="2" id="KW-0813">Transport</keyword>
<reference evidence="8 9" key="1">
    <citation type="submission" date="2020-08" db="EMBL/GenBank/DDBJ databases">
        <title>Sequencing the genomes of 1000 actinobacteria strains.</title>
        <authorList>
            <person name="Klenk H.-P."/>
        </authorList>
    </citation>
    <scope>NUCLEOTIDE SEQUENCE [LARGE SCALE GENOMIC DNA]</scope>
    <source>
        <strain evidence="8 9">DSM 44230</strain>
    </source>
</reference>
<name>A0A7W7CJD9_9PSEU</name>
<accession>A0A7W7CJD9</accession>
<evidence type="ECO:0000313" key="8">
    <source>
        <dbReference type="EMBL" id="MBB4682245.1"/>
    </source>
</evidence>
<keyword evidence="4" id="KW-1015">Disulfide bond</keyword>
<evidence type="ECO:0000313" key="9">
    <source>
        <dbReference type="Proteomes" id="UP000533598"/>
    </source>
</evidence>
<keyword evidence="9" id="KW-1185">Reference proteome</keyword>
<proteinExistence type="inferred from homology"/>
<sequence>MSAALAGAVDLSALKARADAAARQPSRPAAAEPGAPTSAGDAGGSEWVIDVTEADFQAKVVERSLEIPVVIDLWATWCEPCKQLSPVLERLAKAANGTWLLAKVDVDTNPRIAQLFGVQSVPTVVAIAGGQPVDAFAGALPEPQIREWLTTLIEALRDRLPGIAAAEANQGAPEAEAEEEPEDPRFVAAEEAFERGDYTAAEAAYQDILNAEPANELAKAAIAQVRFAARAEAADPAAIAKANATPDDLDAQLAAADAELADQQVDQAFTRLIDSVRRTAGEDRDRARKHLVDLFELFDPADERVMKARRNLASALF</sequence>
<dbReference type="Pfam" id="PF14561">
    <property type="entry name" value="TPR_20"/>
    <property type="match status" value="1"/>
</dbReference>
<dbReference type="CDD" id="cd02956">
    <property type="entry name" value="ybbN"/>
    <property type="match status" value="1"/>
</dbReference>
<evidence type="ECO:0000256" key="3">
    <source>
        <dbReference type="ARBA" id="ARBA00022982"/>
    </source>
</evidence>
<dbReference type="InterPro" id="IPR036249">
    <property type="entry name" value="Thioredoxin-like_sf"/>
</dbReference>
<comment type="caution">
    <text evidence="8">The sequence shown here is derived from an EMBL/GenBank/DDBJ whole genome shotgun (WGS) entry which is preliminary data.</text>
</comment>
<dbReference type="InterPro" id="IPR011990">
    <property type="entry name" value="TPR-like_helical_dom_sf"/>
</dbReference>
<evidence type="ECO:0000256" key="6">
    <source>
        <dbReference type="SAM" id="MobiDB-lite"/>
    </source>
</evidence>
<feature type="region of interest" description="Disordered" evidence="6">
    <location>
        <begin position="22"/>
        <end position="44"/>
    </location>
</feature>
<dbReference type="EMBL" id="JACHMH010000001">
    <property type="protein sequence ID" value="MBB4682245.1"/>
    <property type="molecule type" value="Genomic_DNA"/>
</dbReference>
<dbReference type="PROSITE" id="PS51352">
    <property type="entry name" value="THIOREDOXIN_2"/>
    <property type="match status" value="1"/>
</dbReference>
<dbReference type="PROSITE" id="PS00194">
    <property type="entry name" value="THIOREDOXIN_1"/>
    <property type="match status" value="1"/>
</dbReference>
<evidence type="ECO:0000256" key="2">
    <source>
        <dbReference type="ARBA" id="ARBA00022448"/>
    </source>
</evidence>
<dbReference type="SUPFAM" id="SSF52833">
    <property type="entry name" value="Thioredoxin-like"/>
    <property type="match status" value="1"/>
</dbReference>
<dbReference type="Gene3D" id="3.40.30.10">
    <property type="entry name" value="Glutaredoxin"/>
    <property type="match status" value="1"/>
</dbReference>
<evidence type="ECO:0000259" key="7">
    <source>
        <dbReference type="PROSITE" id="PS51352"/>
    </source>
</evidence>
<dbReference type="RefSeq" id="WP_185009390.1">
    <property type="nucleotide sequence ID" value="NZ_BAAAUI010000007.1"/>
</dbReference>
<dbReference type="GO" id="GO:0006950">
    <property type="term" value="P:response to stress"/>
    <property type="evidence" value="ECO:0007669"/>
    <property type="project" value="UniProtKB-ARBA"/>
</dbReference>
<dbReference type="InterPro" id="IPR013766">
    <property type="entry name" value="Thioredoxin_domain"/>
</dbReference>
<dbReference type="PANTHER" id="PTHR45663">
    <property type="entry name" value="GEO12009P1"/>
    <property type="match status" value="1"/>
</dbReference>
<keyword evidence="5" id="KW-0676">Redox-active center</keyword>
<comment type="similarity">
    <text evidence="1">Belongs to the thioredoxin family.</text>
</comment>
<gene>
    <name evidence="8" type="ORF">HNR67_008363</name>
</gene>
<dbReference type="AlphaFoldDB" id="A0A7W7CJD9"/>
<dbReference type="PANTHER" id="PTHR45663:SF11">
    <property type="entry name" value="GEO12009P1"/>
    <property type="match status" value="1"/>
</dbReference>
<dbReference type="Gene3D" id="1.25.40.10">
    <property type="entry name" value="Tetratricopeptide repeat domain"/>
    <property type="match status" value="1"/>
</dbReference>
<dbReference type="Pfam" id="PF00085">
    <property type="entry name" value="Thioredoxin"/>
    <property type="match status" value="1"/>
</dbReference>
<evidence type="ECO:0000256" key="5">
    <source>
        <dbReference type="ARBA" id="ARBA00023284"/>
    </source>
</evidence>
<dbReference type="InterPro" id="IPR017937">
    <property type="entry name" value="Thioredoxin_CS"/>
</dbReference>
<evidence type="ECO:0000256" key="1">
    <source>
        <dbReference type="ARBA" id="ARBA00008987"/>
    </source>
</evidence>
<dbReference type="GO" id="GO:0005829">
    <property type="term" value="C:cytosol"/>
    <property type="evidence" value="ECO:0007669"/>
    <property type="project" value="TreeGrafter"/>
</dbReference>
<dbReference type="Proteomes" id="UP000533598">
    <property type="component" value="Unassembled WGS sequence"/>
</dbReference>
<organism evidence="8 9">
    <name type="scientific">Crossiella cryophila</name>
    <dbReference type="NCBI Taxonomy" id="43355"/>
    <lineage>
        <taxon>Bacteria</taxon>
        <taxon>Bacillati</taxon>
        <taxon>Actinomycetota</taxon>
        <taxon>Actinomycetes</taxon>
        <taxon>Pseudonocardiales</taxon>
        <taxon>Pseudonocardiaceae</taxon>
        <taxon>Crossiella</taxon>
    </lineage>
</organism>
<evidence type="ECO:0000256" key="4">
    <source>
        <dbReference type="ARBA" id="ARBA00023157"/>
    </source>
</evidence>
<dbReference type="GO" id="GO:0015035">
    <property type="term" value="F:protein-disulfide reductase activity"/>
    <property type="evidence" value="ECO:0007669"/>
    <property type="project" value="TreeGrafter"/>
</dbReference>
<keyword evidence="3" id="KW-0249">Electron transport</keyword>
<dbReference type="GO" id="GO:0045454">
    <property type="term" value="P:cell redox homeostasis"/>
    <property type="evidence" value="ECO:0007669"/>
    <property type="project" value="TreeGrafter"/>
</dbReference>
<protein>
    <submittedName>
        <fullName evidence="8">Putative thioredoxin</fullName>
    </submittedName>
</protein>
<feature type="compositionally biased region" description="Low complexity" evidence="6">
    <location>
        <begin position="22"/>
        <end position="33"/>
    </location>
</feature>